<dbReference type="RefSeq" id="WP_132594733.1">
    <property type="nucleotide sequence ID" value="NZ_SMKO01000020.1"/>
</dbReference>
<accession>A0A4R4W6B0</accession>
<dbReference type="GO" id="GO:0000976">
    <property type="term" value="F:transcription cis-regulatory region binding"/>
    <property type="evidence" value="ECO:0007669"/>
    <property type="project" value="TreeGrafter"/>
</dbReference>
<dbReference type="Proteomes" id="UP000295258">
    <property type="component" value="Unassembled WGS sequence"/>
</dbReference>
<name>A0A4R4W6B0_9ACTN</name>
<evidence type="ECO:0000313" key="6">
    <source>
        <dbReference type="EMBL" id="TDD08690.1"/>
    </source>
</evidence>
<gene>
    <name evidence="6" type="ORF">E1292_11160</name>
</gene>
<evidence type="ECO:0000256" key="3">
    <source>
        <dbReference type="ARBA" id="ARBA00023163"/>
    </source>
</evidence>
<dbReference type="PANTHER" id="PTHR30055">
    <property type="entry name" value="HTH-TYPE TRANSCRIPTIONAL REGULATOR RUTR"/>
    <property type="match status" value="1"/>
</dbReference>
<evidence type="ECO:0000256" key="4">
    <source>
        <dbReference type="PROSITE-ProRule" id="PRU00335"/>
    </source>
</evidence>
<dbReference type="InterPro" id="IPR009057">
    <property type="entry name" value="Homeodomain-like_sf"/>
</dbReference>
<dbReference type="InterPro" id="IPR050109">
    <property type="entry name" value="HTH-type_TetR-like_transc_reg"/>
</dbReference>
<keyword evidence="2 4" id="KW-0238">DNA-binding</keyword>
<evidence type="ECO:0000259" key="5">
    <source>
        <dbReference type="PROSITE" id="PS50977"/>
    </source>
</evidence>
<dbReference type="GO" id="GO:0003700">
    <property type="term" value="F:DNA-binding transcription factor activity"/>
    <property type="evidence" value="ECO:0007669"/>
    <property type="project" value="TreeGrafter"/>
</dbReference>
<evidence type="ECO:0000256" key="1">
    <source>
        <dbReference type="ARBA" id="ARBA00023015"/>
    </source>
</evidence>
<dbReference type="SUPFAM" id="SSF46689">
    <property type="entry name" value="Homeodomain-like"/>
    <property type="match status" value="1"/>
</dbReference>
<dbReference type="Gene3D" id="1.10.357.10">
    <property type="entry name" value="Tetracycline Repressor, domain 2"/>
    <property type="match status" value="1"/>
</dbReference>
<keyword evidence="1" id="KW-0805">Transcription regulation</keyword>
<dbReference type="AlphaFoldDB" id="A0A4R4W6B0"/>
<proteinExistence type="predicted"/>
<reference evidence="6 7" key="1">
    <citation type="submission" date="2019-03" db="EMBL/GenBank/DDBJ databases">
        <title>Draft genome sequences of novel Actinobacteria.</title>
        <authorList>
            <person name="Sahin N."/>
            <person name="Ay H."/>
            <person name="Saygin H."/>
        </authorList>
    </citation>
    <scope>NUCLEOTIDE SEQUENCE [LARGE SCALE GENOMIC DNA]</scope>
    <source>
        <strain evidence="6 7">KC310</strain>
    </source>
</reference>
<feature type="domain" description="HTH tetR-type" evidence="5">
    <location>
        <begin position="7"/>
        <end position="67"/>
    </location>
</feature>
<protein>
    <submittedName>
        <fullName evidence="6">TetR/AcrR family transcriptional regulator</fullName>
    </submittedName>
</protein>
<dbReference type="PROSITE" id="PS50977">
    <property type="entry name" value="HTH_TETR_2"/>
    <property type="match status" value="1"/>
</dbReference>
<dbReference type="Pfam" id="PF00440">
    <property type="entry name" value="TetR_N"/>
    <property type="match status" value="1"/>
</dbReference>
<evidence type="ECO:0000313" key="7">
    <source>
        <dbReference type="Proteomes" id="UP000295258"/>
    </source>
</evidence>
<keyword evidence="7" id="KW-1185">Reference proteome</keyword>
<dbReference type="EMBL" id="SMKO01000020">
    <property type="protein sequence ID" value="TDD08690.1"/>
    <property type="molecule type" value="Genomic_DNA"/>
</dbReference>
<evidence type="ECO:0000256" key="2">
    <source>
        <dbReference type="ARBA" id="ARBA00023125"/>
    </source>
</evidence>
<dbReference type="PRINTS" id="PR00455">
    <property type="entry name" value="HTHTETR"/>
</dbReference>
<dbReference type="InterPro" id="IPR001647">
    <property type="entry name" value="HTH_TetR"/>
</dbReference>
<keyword evidence="3" id="KW-0804">Transcription</keyword>
<feature type="DNA-binding region" description="H-T-H motif" evidence="4">
    <location>
        <begin position="30"/>
        <end position="49"/>
    </location>
</feature>
<sequence>MTYLSADERRRVIVDAAVRVIATEGLARATTRRIAEQAGVPLGTLHYCFRNKDELNLLILGRGRATMLAAFEELDRGAGFEVTVREVVATYWRWIRDHHGLHLALMELLMWAIRNKEAVVPGRDVWAEINAPLGGDLIDSALTAAAERDGLRTAVPVPELARFLIHRMDGLVFEFAETSDEASCERQTLLLADALVLLALPRQGLR</sequence>
<organism evidence="6 7">
    <name type="scientific">Nonomuraea deserti</name>
    <dbReference type="NCBI Taxonomy" id="1848322"/>
    <lineage>
        <taxon>Bacteria</taxon>
        <taxon>Bacillati</taxon>
        <taxon>Actinomycetota</taxon>
        <taxon>Actinomycetes</taxon>
        <taxon>Streptosporangiales</taxon>
        <taxon>Streptosporangiaceae</taxon>
        <taxon>Nonomuraea</taxon>
    </lineage>
</organism>
<comment type="caution">
    <text evidence="6">The sequence shown here is derived from an EMBL/GenBank/DDBJ whole genome shotgun (WGS) entry which is preliminary data.</text>
</comment>
<dbReference type="PANTHER" id="PTHR30055:SF234">
    <property type="entry name" value="HTH-TYPE TRANSCRIPTIONAL REGULATOR BETI"/>
    <property type="match status" value="1"/>
</dbReference>